<evidence type="ECO:0000313" key="1">
    <source>
        <dbReference type="EMBL" id="CAE0787808.1"/>
    </source>
</evidence>
<accession>A0A7S4C5W6</accession>
<reference evidence="1" key="1">
    <citation type="submission" date="2021-01" db="EMBL/GenBank/DDBJ databases">
        <authorList>
            <person name="Corre E."/>
            <person name="Pelletier E."/>
            <person name="Niang G."/>
            <person name="Scheremetjew M."/>
            <person name="Finn R."/>
            <person name="Kale V."/>
            <person name="Holt S."/>
            <person name="Cochrane G."/>
            <person name="Meng A."/>
            <person name="Brown T."/>
            <person name="Cohen L."/>
        </authorList>
    </citation>
    <scope>NUCLEOTIDE SEQUENCE</scope>
    <source>
        <strain evidence="1">CCMP645</strain>
    </source>
</reference>
<name>A0A7S4C5W6_CHRCT</name>
<evidence type="ECO:0008006" key="2">
    <source>
        <dbReference type="Google" id="ProtNLM"/>
    </source>
</evidence>
<gene>
    <name evidence="1" type="ORF">PCAR00345_LOCUS40516</name>
</gene>
<proteinExistence type="predicted"/>
<dbReference type="AlphaFoldDB" id="A0A7S4C5W6"/>
<protein>
    <recommendedName>
        <fullName evidence="2">Apple domain-containing protein</fullName>
    </recommendedName>
</protein>
<organism evidence="1">
    <name type="scientific">Chrysotila carterae</name>
    <name type="common">Marine alga</name>
    <name type="synonym">Syracosphaera carterae</name>
    <dbReference type="NCBI Taxonomy" id="13221"/>
    <lineage>
        <taxon>Eukaryota</taxon>
        <taxon>Haptista</taxon>
        <taxon>Haptophyta</taxon>
        <taxon>Prymnesiophyceae</taxon>
        <taxon>Isochrysidales</taxon>
        <taxon>Isochrysidaceae</taxon>
        <taxon>Chrysotila</taxon>
    </lineage>
</organism>
<sequence>MSLAESVRCFDDPHYFDIFSCAEWTNFDCRHGGYGVDTTERITRLVESCPEACNDVEPRCPPPPLTPPELPSRCFDDPNYFDLFPCSEWRGFDCRAGGYGIETPERIAHLVRSCPEACADVERSCAPPSPPPPLPSPPPWMELPPRCTDDPAYIEDGLTCKDWEGYPCRRGSLLINTLIEVDRLVYSCPQACEDVQPLCFPPPLPPHPPLPPSLPCPPAPPPSSPSPMPPMMPTLFTMGANIVIWLTPGSHNSLGRRSGPQQGACRFDDKELRFSVETWGLREKDCRERCADNPDCTAYEFAAQKDYTRCEMFETPVMKTVPVPGHSCWVKAVLFG</sequence>
<dbReference type="EMBL" id="HBIZ01066023">
    <property type="protein sequence ID" value="CAE0787808.1"/>
    <property type="molecule type" value="Transcribed_RNA"/>
</dbReference>